<evidence type="ECO:0000256" key="6">
    <source>
        <dbReference type="RuleBase" id="RU000672"/>
    </source>
</evidence>
<dbReference type="InterPro" id="IPR015798">
    <property type="entry name" value="Cu_amine_oxidase_C"/>
</dbReference>
<dbReference type="Gene3D" id="3.10.450.40">
    <property type="match status" value="1"/>
</dbReference>
<dbReference type="Pfam" id="PF01179">
    <property type="entry name" value="Cu_amine_oxid"/>
    <property type="match status" value="1"/>
</dbReference>
<dbReference type="SUPFAM" id="SSF49998">
    <property type="entry name" value="Amine oxidase catalytic domain"/>
    <property type="match status" value="1"/>
</dbReference>
<dbReference type="SUPFAM" id="SSF54416">
    <property type="entry name" value="Amine oxidase N-terminal region"/>
    <property type="match status" value="1"/>
</dbReference>
<evidence type="ECO:0000256" key="1">
    <source>
        <dbReference type="ARBA" id="ARBA00007983"/>
    </source>
</evidence>
<dbReference type="OrthoDB" id="5379943at2759"/>
<keyword evidence="4 6" id="KW-0560">Oxidoreductase</keyword>
<proteinExistence type="inferred from homology"/>
<dbReference type="GO" id="GO:0005507">
    <property type="term" value="F:copper ion binding"/>
    <property type="evidence" value="ECO:0007669"/>
    <property type="project" value="InterPro"/>
</dbReference>
<keyword evidence="2 6" id="KW-0479">Metal-binding</keyword>
<evidence type="ECO:0000256" key="2">
    <source>
        <dbReference type="ARBA" id="ARBA00022723"/>
    </source>
</evidence>
<dbReference type="EMBL" id="NMUH01001295">
    <property type="protein sequence ID" value="MQL91023.1"/>
    <property type="molecule type" value="Genomic_DNA"/>
</dbReference>
<dbReference type="InterPro" id="IPR036460">
    <property type="entry name" value="Cu_amine_oxidase_C_sf"/>
</dbReference>
<comment type="caution">
    <text evidence="8">The sequence shown here is derived from an EMBL/GenBank/DDBJ whole genome shotgun (WGS) entry which is preliminary data.</text>
</comment>
<protein>
    <recommendedName>
        <fullName evidence="6">Amine oxidase</fullName>
        <ecNumber evidence="6">1.4.3.-</ecNumber>
    </recommendedName>
</protein>
<accession>A0A843VF23</accession>
<dbReference type="Gene3D" id="2.70.98.20">
    <property type="entry name" value="Copper amine oxidase, catalytic domain"/>
    <property type="match status" value="1"/>
</dbReference>
<comment type="similarity">
    <text evidence="1 6">Belongs to the copper/topaquinone oxidase family.</text>
</comment>
<name>A0A843VF23_COLES</name>
<dbReference type="InterPro" id="IPR000269">
    <property type="entry name" value="Cu_amine_oxidase"/>
</dbReference>
<feature type="domain" description="Copper amine oxidase catalytic" evidence="7">
    <location>
        <begin position="120"/>
        <end position="236"/>
    </location>
</feature>
<keyword evidence="9" id="KW-1185">Reference proteome</keyword>
<evidence type="ECO:0000256" key="3">
    <source>
        <dbReference type="ARBA" id="ARBA00022772"/>
    </source>
</evidence>
<evidence type="ECO:0000259" key="7">
    <source>
        <dbReference type="Pfam" id="PF01179"/>
    </source>
</evidence>
<reference evidence="8" key="1">
    <citation type="submission" date="2017-07" db="EMBL/GenBank/DDBJ databases">
        <title>Taro Niue Genome Assembly and Annotation.</title>
        <authorList>
            <person name="Atibalentja N."/>
            <person name="Keating K."/>
            <person name="Fields C.J."/>
        </authorList>
    </citation>
    <scope>NUCLEOTIDE SEQUENCE</scope>
    <source>
        <strain evidence="8">Niue_2</strain>
        <tissue evidence="8">Leaf</tissue>
    </source>
</reference>
<dbReference type="PANTHER" id="PTHR10638:SF71">
    <property type="entry name" value="AMINE OXIDASE"/>
    <property type="match status" value="1"/>
</dbReference>
<comment type="cofactor">
    <cofactor evidence="6">
        <name>Cu cation</name>
        <dbReference type="ChEBI" id="CHEBI:23378"/>
    </cofactor>
    <text evidence="6">Contains 1 topaquinone per subunit.</text>
</comment>
<evidence type="ECO:0000256" key="5">
    <source>
        <dbReference type="ARBA" id="ARBA00023008"/>
    </source>
</evidence>
<gene>
    <name evidence="8" type="ORF">Taro_023624</name>
</gene>
<evidence type="ECO:0000313" key="8">
    <source>
        <dbReference type="EMBL" id="MQL91023.1"/>
    </source>
</evidence>
<dbReference type="EC" id="1.4.3.-" evidence="6"/>
<dbReference type="Pfam" id="PF14223">
    <property type="entry name" value="Retrotran_gag_2"/>
    <property type="match status" value="1"/>
</dbReference>
<organism evidence="8 9">
    <name type="scientific">Colocasia esculenta</name>
    <name type="common">Wild taro</name>
    <name type="synonym">Arum esculentum</name>
    <dbReference type="NCBI Taxonomy" id="4460"/>
    <lineage>
        <taxon>Eukaryota</taxon>
        <taxon>Viridiplantae</taxon>
        <taxon>Streptophyta</taxon>
        <taxon>Embryophyta</taxon>
        <taxon>Tracheophyta</taxon>
        <taxon>Spermatophyta</taxon>
        <taxon>Magnoliopsida</taxon>
        <taxon>Liliopsida</taxon>
        <taxon>Araceae</taxon>
        <taxon>Aroideae</taxon>
        <taxon>Colocasieae</taxon>
        <taxon>Colocasia</taxon>
    </lineage>
</organism>
<keyword evidence="5 6" id="KW-0186">Copper</keyword>
<dbReference type="InterPro" id="IPR016182">
    <property type="entry name" value="Cu_amine_oxidase_N-reg"/>
</dbReference>
<sequence>MSFSACARITKWRRRRMRKRKLHLNLPTHRAAAIVRTDDVTHELVVDLWEGKAICFYQNGIDNIFSCPIEGVFTLIDVDAMEITGYSYSLVALLSVAKGTSYYRGREGSQPQWEPKPIGVFQLEGHSFTIDGHQVEWGNWVLHIALDTHVNPVVLAVSFYDTSKGEHRPMLYQSHTSETFIPYMDLLEERYYQTYLELGNYGFGQLTFPLAPLDDCPRNATYLDDLLVSTAESPSKTAMSSVSLRGTPSHLIVFNMDAREFVVEGHSMNRPPFFDGTDYPYWKNMMMVFLRAQKYEVWRIVEKELVEVTGDEDTWTAEQIIRATLNYTAMNFLECAIHPQEYSRISMCKSAKEMWDKLELLYEGTFQVQETKANMLVSDYELFVMKYDENISNMFARFMVIINGLRDLGKEYSNEDLSKFEMKNQSDQLKPKVEEDWFEGPCFCFKSRNQFFCFSSKKKTLMAKNSSSNGSSKVLKTSIASDLGAICWDEAFYRSRLEYSGVLEEQMCVLKDDSPKAKWIRGRVVVLLPSGVVVPTSQLFFESLHSKGVGVAVI</sequence>
<dbReference type="GO" id="GO:0009308">
    <property type="term" value="P:amine metabolic process"/>
    <property type="evidence" value="ECO:0007669"/>
    <property type="project" value="UniProtKB-UniRule"/>
</dbReference>
<evidence type="ECO:0000313" key="9">
    <source>
        <dbReference type="Proteomes" id="UP000652761"/>
    </source>
</evidence>
<dbReference type="PANTHER" id="PTHR10638">
    <property type="entry name" value="COPPER AMINE OXIDASE"/>
    <property type="match status" value="1"/>
</dbReference>
<dbReference type="GO" id="GO:0008131">
    <property type="term" value="F:primary methylamine oxidase activity"/>
    <property type="evidence" value="ECO:0007669"/>
    <property type="project" value="InterPro"/>
</dbReference>
<dbReference type="GO" id="GO:0048038">
    <property type="term" value="F:quinone binding"/>
    <property type="evidence" value="ECO:0007669"/>
    <property type="project" value="InterPro"/>
</dbReference>
<keyword evidence="3 6" id="KW-0801">TPQ</keyword>
<comment type="PTM">
    <text evidence="6">Topaquinone (TPQ) is generated by copper-dependent autoxidation of a specific tyrosyl residue.</text>
</comment>
<dbReference type="Proteomes" id="UP000652761">
    <property type="component" value="Unassembled WGS sequence"/>
</dbReference>
<dbReference type="AlphaFoldDB" id="A0A843VF23"/>
<evidence type="ECO:0000256" key="4">
    <source>
        <dbReference type="ARBA" id="ARBA00023002"/>
    </source>
</evidence>